<keyword evidence="1 2" id="KW-0808">Transferase</keyword>
<name>A0ABM8LBS1_9BURK</name>
<dbReference type="InterPro" id="IPR023606">
    <property type="entry name" value="CoA-Trfase_III_dom_1_sf"/>
</dbReference>
<accession>A0ABM8LBS1</accession>
<evidence type="ECO:0000313" key="2">
    <source>
        <dbReference type="EMBL" id="CAB3853377.1"/>
    </source>
</evidence>
<protein>
    <submittedName>
        <fullName evidence="2">Acetyl-CoA:oxalate CoA-transferase</fullName>
        <ecNumber evidence="2">2.8.3.19</ecNumber>
    </submittedName>
</protein>
<organism evidence="2 3">
    <name type="scientific">Achromobacter mucicolens</name>
    <dbReference type="NCBI Taxonomy" id="1389922"/>
    <lineage>
        <taxon>Bacteria</taxon>
        <taxon>Pseudomonadati</taxon>
        <taxon>Pseudomonadota</taxon>
        <taxon>Betaproteobacteria</taxon>
        <taxon>Burkholderiales</taxon>
        <taxon>Alcaligenaceae</taxon>
        <taxon>Achromobacter</taxon>
    </lineage>
</organism>
<dbReference type="Pfam" id="PF02515">
    <property type="entry name" value="CoA_transf_3"/>
    <property type="match status" value="1"/>
</dbReference>
<keyword evidence="3" id="KW-1185">Reference proteome</keyword>
<dbReference type="InterPro" id="IPR050483">
    <property type="entry name" value="CoA-transferase_III_domain"/>
</dbReference>
<dbReference type="Gene3D" id="3.30.1540.10">
    <property type="entry name" value="formyl-coa transferase, domain 3"/>
    <property type="match status" value="1"/>
</dbReference>
<reference evidence="2 3" key="1">
    <citation type="submission" date="2020-04" db="EMBL/GenBank/DDBJ databases">
        <authorList>
            <person name="De Canck E."/>
        </authorList>
    </citation>
    <scope>NUCLEOTIDE SEQUENCE [LARGE SCALE GENOMIC DNA]</scope>
    <source>
        <strain evidence="2 3">LMG 3415</strain>
    </source>
</reference>
<dbReference type="SUPFAM" id="SSF89796">
    <property type="entry name" value="CoA-transferase family III (CaiB/BaiF)"/>
    <property type="match status" value="1"/>
</dbReference>
<evidence type="ECO:0000313" key="3">
    <source>
        <dbReference type="Proteomes" id="UP000507140"/>
    </source>
</evidence>
<dbReference type="InterPro" id="IPR003673">
    <property type="entry name" value="CoA-Trfase_fam_III"/>
</dbReference>
<dbReference type="PANTHER" id="PTHR48207">
    <property type="entry name" value="SUCCINATE--HYDROXYMETHYLGLUTARATE COA-TRANSFERASE"/>
    <property type="match status" value="1"/>
</dbReference>
<dbReference type="Proteomes" id="UP000507140">
    <property type="component" value="Unassembled WGS sequence"/>
</dbReference>
<sequence>MDAGGEDDRVEGGAVNMEGRHRMTPLKNITVLDLSKVLAGPLCGQYLGELGARVIKVEPVGTGDDTRAWLPQEAGESATFLAVNHNKRSLAVDLKTEAGRAVVHRLAGQADVVLQGFGGKTAARLGVDYETLSRLNPRLVYCEISGYGREGPMGDEPGYDVMLQAFSGMISTMGEPDGNFARASFSPVDLGTGSFALSGILAALLERGQTGKGQYLDVSLLDTSLGLMSYMAQNYWRTGKVPRRMGTGHPAMCPYQAFRASDGDLMLGVGNDAQWQRFCAAAGLQEYVNDPAFATNAERVRNFDATVALVQSRIETRSVAQWLALLKPKGIACSAIHTLDQALAHPQVAARELIVTTEHPALGEVRNIGLPVRFGRQPRKAARPAPMLGEHSREILAELGFEASEIAAMLVSGSVQQHPFDKGTA</sequence>
<evidence type="ECO:0000256" key="1">
    <source>
        <dbReference type="ARBA" id="ARBA00022679"/>
    </source>
</evidence>
<comment type="caution">
    <text evidence="2">The sequence shown here is derived from an EMBL/GenBank/DDBJ whole genome shotgun (WGS) entry which is preliminary data.</text>
</comment>
<dbReference type="EC" id="2.8.3.19" evidence="2"/>
<dbReference type="EMBL" id="CADIKR010000002">
    <property type="protein sequence ID" value="CAB3853377.1"/>
    <property type="molecule type" value="Genomic_DNA"/>
</dbReference>
<dbReference type="GO" id="GO:0016740">
    <property type="term" value="F:transferase activity"/>
    <property type="evidence" value="ECO:0007669"/>
    <property type="project" value="UniProtKB-KW"/>
</dbReference>
<dbReference type="PANTHER" id="PTHR48207:SF3">
    <property type="entry name" value="SUCCINATE--HYDROXYMETHYLGLUTARATE COA-TRANSFERASE"/>
    <property type="match status" value="1"/>
</dbReference>
<dbReference type="Gene3D" id="3.40.50.10540">
    <property type="entry name" value="Crotonobetainyl-coa:carnitine coa-transferase, domain 1"/>
    <property type="match status" value="1"/>
</dbReference>
<dbReference type="InterPro" id="IPR044855">
    <property type="entry name" value="CoA-Trfase_III_dom3_sf"/>
</dbReference>
<proteinExistence type="predicted"/>
<gene>
    <name evidence="2" type="primary">yfdE_2</name>
    <name evidence="2" type="ORF">LMG3415_02053</name>
</gene>